<evidence type="ECO:0000256" key="1">
    <source>
        <dbReference type="SAM" id="Phobius"/>
    </source>
</evidence>
<keyword evidence="3" id="KW-1185">Reference proteome</keyword>
<reference evidence="2 3" key="1">
    <citation type="submission" date="2018-06" db="EMBL/GenBank/DDBJ databases">
        <title>Genomic Encyclopedia of Type Strains, Phase III (KMG-III): the genomes of soil and plant-associated and newly described type strains.</title>
        <authorList>
            <person name="Whitman W."/>
        </authorList>
    </citation>
    <scope>NUCLEOTIDE SEQUENCE [LARGE SCALE GENOMIC DNA]</scope>
    <source>
        <strain evidence="2 3">CGMCC 4.7090</strain>
    </source>
</reference>
<keyword evidence="1" id="KW-0472">Membrane</keyword>
<sequence>MARGTNGFRDTRPHLAHLQVVHPDDIARFRQLGAAAHMRPLWAAYEPQMDQLTIPFLGAATATASVPVTSLTWWFWTATRAAARHRTSPRRRSP</sequence>
<keyword evidence="1" id="KW-0812">Transmembrane</keyword>
<organism evidence="2 3">
    <name type="scientific">Actinoplanes lutulentus</name>
    <dbReference type="NCBI Taxonomy" id="1287878"/>
    <lineage>
        <taxon>Bacteria</taxon>
        <taxon>Bacillati</taxon>
        <taxon>Actinomycetota</taxon>
        <taxon>Actinomycetes</taxon>
        <taxon>Micromonosporales</taxon>
        <taxon>Micromonosporaceae</taxon>
        <taxon>Actinoplanes</taxon>
    </lineage>
</organism>
<dbReference type="Proteomes" id="UP000249341">
    <property type="component" value="Unassembled WGS sequence"/>
</dbReference>
<keyword evidence="1" id="KW-1133">Transmembrane helix</keyword>
<feature type="transmembrane region" description="Helical" evidence="1">
    <location>
        <begin position="54"/>
        <end position="76"/>
    </location>
</feature>
<protein>
    <submittedName>
        <fullName evidence="2">Uncharacterized protein</fullName>
    </submittedName>
</protein>
<name>A0A327ZIS9_9ACTN</name>
<gene>
    <name evidence="2" type="ORF">B0I29_108178</name>
</gene>
<evidence type="ECO:0000313" key="2">
    <source>
        <dbReference type="EMBL" id="RAK36588.1"/>
    </source>
</evidence>
<dbReference type="RefSeq" id="WP_220091358.1">
    <property type="nucleotide sequence ID" value="NZ_JACHWI010000007.1"/>
</dbReference>
<dbReference type="EMBL" id="QLMJ01000008">
    <property type="protein sequence ID" value="RAK36588.1"/>
    <property type="molecule type" value="Genomic_DNA"/>
</dbReference>
<proteinExistence type="predicted"/>
<dbReference type="Gene3D" id="3.20.20.140">
    <property type="entry name" value="Metal-dependent hydrolases"/>
    <property type="match status" value="1"/>
</dbReference>
<accession>A0A327ZIS9</accession>
<comment type="caution">
    <text evidence="2">The sequence shown here is derived from an EMBL/GenBank/DDBJ whole genome shotgun (WGS) entry which is preliminary data.</text>
</comment>
<evidence type="ECO:0000313" key="3">
    <source>
        <dbReference type="Proteomes" id="UP000249341"/>
    </source>
</evidence>
<dbReference type="AlphaFoldDB" id="A0A327ZIS9"/>